<keyword evidence="3" id="KW-1185">Reference proteome</keyword>
<dbReference type="EMBL" id="LRXL01000049">
    <property type="protein sequence ID" value="OAB77383.1"/>
    <property type="molecule type" value="Genomic_DNA"/>
</dbReference>
<organism evidence="2 3">
    <name type="scientific">Cochleicola gelatinilyticus</name>
    <dbReference type="NCBI Taxonomy" id="1763537"/>
    <lineage>
        <taxon>Bacteria</taxon>
        <taxon>Pseudomonadati</taxon>
        <taxon>Bacteroidota</taxon>
        <taxon>Flavobacteriia</taxon>
        <taxon>Flavobacteriales</taxon>
        <taxon>Flavobacteriaceae</taxon>
        <taxon>Cochleicola</taxon>
    </lineage>
</organism>
<proteinExistence type="predicted"/>
<comment type="caution">
    <text evidence="2">The sequence shown here is derived from an EMBL/GenBank/DDBJ whole genome shotgun (WGS) entry which is preliminary data.</text>
</comment>
<feature type="chain" id="PRO_5007886726" description="Lipocalin-like domain-containing protein" evidence="1">
    <location>
        <begin position="26"/>
        <end position="150"/>
    </location>
</feature>
<evidence type="ECO:0008006" key="4">
    <source>
        <dbReference type="Google" id="ProtNLM"/>
    </source>
</evidence>
<dbReference type="RefSeq" id="WP_068593203.1">
    <property type="nucleotide sequence ID" value="NZ_LRXL01000049.1"/>
</dbReference>
<dbReference type="OrthoDB" id="826659at2"/>
<reference evidence="2 3" key="1">
    <citation type="submission" date="2016-02" db="EMBL/GenBank/DDBJ databases">
        <title>Ulvibacter sp. LPB0005, isolated from Thais luteostoma.</title>
        <authorList>
            <person name="Shin S.-K."/>
            <person name="Yi H."/>
        </authorList>
    </citation>
    <scope>NUCLEOTIDE SEQUENCE [LARGE SCALE GENOMIC DNA]</scope>
    <source>
        <strain evidence="2 3">LPB0005</strain>
    </source>
</reference>
<evidence type="ECO:0000313" key="3">
    <source>
        <dbReference type="Proteomes" id="UP000077013"/>
    </source>
</evidence>
<sequence length="150" mass="16680">MKTLKTVFLITAILTLVACSSDDDAQPVITNEFEDIVMNLSQGTWEVTNFNNNGTDETANFEGFEFAFREDGVLSASTDLFTETGSWLYDDASSDSGDDKEELDITFQDPVTESFDDISEDWDILSASETEVNLTEENDAGTKVLVFRKL</sequence>
<accession>A0A167GAF3</accession>
<evidence type="ECO:0000256" key="1">
    <source>
        <dbReference type="SAM" id="SignalP"/>
    </source>
</evidence>
<gene>
    <name evidence="2" type="ORF">ULVI_12855</name>
</gene>
<keyword evidence="1" id="KW-0732">Signal</keyword>
<evidence type="ECO:0000313" key="2">
    <source>
        <dbReference type="EMBL" id="OAB77383.1"/>
    </source>
</evidence>
<dbReference type="AlphaFoldDB" id="A0A167GAF3"/>
<dbReference type="Proteomes" id="UP000077013">
    <property type="component" value="Unassembled WGS sequence"/>
</dbReference>
<protein>
    <recommendedName>
        <fullName evidence="4">Lipocalin-like domain-containing protein</fullName>
    </recommendedName>
</protein>
<name>A0A167GAF3_9FLAO</name>
<feature type="signal peptide" evidence="1">
    <location>
        <begin position="1"/>
        <end position="25"/>
    </location>
</feature>
<dbReference type="STRING" id="1763537.ULVI_12855"/>
<dbReference type="PROSITE" id="PS51257">
    <property type="entry name" value="PROKAR_LIPOPROTEIN"/>
    <property type="match status" value="1"/>
</dbReference>